<organism evidence="2 3">
    <name type="scientific">Capsaspora owczarzaki (strain ATCC 30864)</name>
    <dbReference type="NCBI Taxonomy" id="595528"/>
    <lineage>
        <taxon>Eukaryota</taxon>
        <taxon>Filasterea</taxon>
        <taxon>Capsaspora</taxon>
    </lineage>
</organism>
<reference evidence="3" key="1">
    <citation type="submission" date="2011-02" db="EMBL/GenBank/DDBJ databases">
        <title>The Genome Sequence of Capsaspora owczarzaki ATCC 30864.</title>
        <authorList>
            <person name="Russ C."/>
            <person name="Cuomo C."/>
            <person name="Burger G."/>
            <person name="Gray M.W."/>
            <person name="Holland P.W.H."/>
            <person name="King N."/>
            <person name="Lang F.B.F."/>
            <person name="Roger A.J."/>
            <person name="Ruiz-Trillo I."/>
            <person name="Young S.K."/>
            <person name="Zeng Q."/>
            <person name="Gargeya S."/>
            <person name="Alvarado L."/>
            <person name="Berlin A."/>
            <person name="Chapman S.B."/>
            <person name="Chen Z."/>
            <person name="Freedman E."/>
            <person name="Gellesch M."/>
            <person name="Goldberg J."/>
            <person name="Griggs A."/>
            <person name="Gujja S."/>
            <person name="Heilman E."/>
            <person name="Heiman D."/>
            <person name="Howarth C."/>
            <person name="Mehta T."/>
            <person name="Neiman D."/>
            <person name="Pearson M."/>
            <person name="Roberts A."/>
            <person name="Saif S."/>
            <person name="Shea T."/>
            <person name="Shenoy N."/>
            <person name="Sisk P."/>
            <person name="Stolte C."/>
            <person name="Sykes S."/>
            <person name="White J."/>
            <person name="Yandava C."/>
            <person name="Haas B."/>
            <person name="Nusbaum C."/>
            <person name="Birren B."/>
        </authorList>
    </citation>
    <scope>NUCLEOTIDE SEQUENCE</scope>
    <source>
        <strain evidence="3">ATCC 30864</strain>
    </source>
</reference>
<feature type="compositionally biased region" description="Basic and acidic residues" evidence="1">
    <location>
        <begin position="35"/>
        <end position="51"/>
    </location>
</feature>
<protein>
    <submittedName>
        <fullName evidence="2">Uncharacterized protein</fullName>
    </submittedName>
</protein>
<evidence type="ECO:0000313" key="3">
    <source>
        <dbReference type="Proteomes" id="UP000008743"/>
    </source>
</evidence>
<sequence length="116" mass="12629">MKITTTRIERCAAVAASTACDDVKVTAWRTLKGGGKRDCAGIPSKRDDDRSSSSVTRGFKNASARGWRYCSSDHHSSHHSLGERVSVLHAAAAAGFDSFARKKKPKNGENKRVKMH</sequence>
<name>A0A0D2VWH9_CAPO3</name>
<evidence type="ECO:0000256" key="1">
    <source>
        <dbReference type="SAM" id="MobiDB-lite"/>
    </source>
</evidence>
<accession>A0A0D2VWH9</accession>
<proteinExistence type="predicted"/>
<dbReference type="Proteomes" id="UP000008743">
    <property type="component" value="Unassembled WGS sequence"/>
</dbReference>
<evidence type="ECO:0000313" key="2">
    <source>
        <dbReference type="EMBL" id="KJE95937.1"/>
    </source>
</evidence>
<dbReference type="AlphaFoldDB" id="A0A0D2VWH9"/>
<keyword evidence="3" id="KW-1185">Reference proteome</keyword>
<dbReference type="EMBL" id="KE346370">
    <property type="protein sequence ID" value="KJE95937.1"/>
    <property type="molecule type" value="Genomic_DNA"/>
</dbReference>
<gene>
    <name evidence="2" type="ORF">CAOG_009977</name>
</gene>
<dbReference type="InParanoid" id="A0A0D2VWH9"/>
<feature type="region of interest" description="Disordered" evidence="1">
    <location>
        <begin position="33"/>
        <end position="58"/>
    </location>
</feature>